<organism evidence="1 2">
    <name type="scientific">Mediterraneibacter gnavus</name>
    <name type="common">Ruminococcus gnavus</name>
    <dbReference type="NCBI Taxonomy" id="33038"/>
    <lineage>
        <taxon>Bacteria</taxon>
        <taxon>Bacillati</taxon>
        <taxon>Bacillota</taxon>
        <taxon>Clostridia</taxon>
        <taxon>Lachnospirales</taxon>
        <taxon>Lachnospiraceae</taxon>
        <taxon>Mediterraneibacter</taxon>
    </lineage>
</organism>
<proteinExistence type="predicted"/>
<dbReference type="Proteomes" id="UP000235093">
    <property type="component" value="Unassembled WGS sequence"/>
</dbReference>
<sequence length="444" mass="50701">MFKFINKVITGVFNMISRTTMKQVLRESPAITSTMVQKINEWNSMLSGNADWCKDYVKSLRIEQGICREFADVVLSEMEIKISNDKLLKLFEKTTESLNENLQDGLGLGSFCLKPLGNGQAEFVTADKFIPVSFGNDEKPNDIVFLDFRDIDDSKYYVRLERHSIKNGFLEITDEAYSSYTRYGFDRKIPLESLEAWAGLPEHVAYPGVEEMDFGYYRNPIKNRIDDTPCGVSIFDSVINLIERADVQGARIDWEFESGERAIHVDAVAMKREPDGRNGVSKLNKRLYVGIDSEEGFYKEFSPEFREENLINGLDNYLRQIELVVGLAFGDLSNPQSIDKTATEVKASKNRKYNRVKAIQDNLRDCLDDFARGLAFHEGMLHSGYEFICSFKDSILTDEEADRQLMLNEIAAGIRSHWEYRVRFLGEDEKTAKANVPDQGGVME</sequence>
<reference evidence="1 2" key="1">
    <citation type="journal article" date="2017" name="Genome Med.">
        <title>A novel Ruminococcus gnavus clade enriched in inflammatory bowel disease patients.</title>
        <authorList>
            <person name="Hall A.B."/>
            <person name="Yassour M."/>
            <person name="Sauk J."/>
            <person name="Garner A."/>
            <person name="Jiang X."/>
            <person name="Arthur T."/>
            <person name="Lagoudas G.K."/>
            <person name="Vatanen T."/>
            <person name="Fornelos N."/>
            <person name="Wilson R."/>
            <person name="Bertha M."/>
            <person name="Cohen M."/>
            <person name="Garber J."/>
            <person name="Khalili H."/>
            <person name="Gevers D."/>
            <person name="Ananthakrishnan A.N."/>
            <person name="Kugathasan S."/>
            <person name="Lander E.S."/>
            <person name="Blainey P."/>
            <person name="Vlamakis H."/>
            <person name="Xavier R.J."/>
            <person name="Huttenhower C."/>
        </authorList>
    </citation>
    <scope>NUCLEOTIDE SEQUENCE [LARGE SCALE GENOMIC DNA]</scope>
    <source>
        <strain evidence="1 2">RJX1125</strain>
    </source>
</reference>
<gene>
    <name evidence="1" type="ORF">CDL23_08040</name>
</gene>
<dbReference type="AlphaFoldDB" id="A0A2N5PKH7"/>
<comment type="caution">
    <text evidence="1">The sequence shown here is derived from an EMBL/GenBank/DDBJ whole genome shotgun (WGS) entry which is preliminary data.</text>
</comment>
<protein>
    <submittedName>
        <fullName evidence="1">Phage capsid protein</fullName>
    </submittedName>
</protein>
<evidence type="ECO:0000313" key="1">
    <source>
        <dbReference type="EMBL" id="PLT75630.1"/>
    </source>
</evidence>
<accession>A0A2N5PKH7</accession>
<name>A0A2N5PKH7_MEDGN</name>
<dbReference type="EMBL" id="NIHT01000010">
    <property type="protein sequence ID" value="PLT75630.1"/>
    <property type="molecule type" value="Genomic_DNA"/>
</dbReference>
<evidence type="ECO:0000313" key="2">
    <source>
        <dbReference type="Proteomes" id="UP000235093"/>
    </source>
</evidence>